<evidence type="ECO:0000256" key="4">
    <source>
        <dbReference type="ARBA" id="ARBA00022490"/>
    </source>
</evidence>
<evidence type="ECO:0000313" key="16">
    <source>
        <dbReference type="Proteomes" id="UP000828924"/>
    </source>
</evidence>
<dbReference type="PANTHER" id="PTHR38839:SF5">
    <property type="entry name" value="TRANSCRIPTIONAL REGULATOR WHID"/>
    <property type="match status" value="1"/>
</dbReference>
<keyword evidence="11 12" id="KW-0804">Transcription</keyword>
<evidence type="ECO:0000256" key="2">
    <source>
        <dbReference type="ARBA" id="ARBA00006597"/>
    </source>
</evidence>
<feature type="binding site" evidence="12">
    <location>
        <position position="53"/>
    </location>
    <ligand>
        <name>[4Fe-4S] cluster</name>
        <dbReference type="ChEBI" id="CHEBI:49883"/>
    </ligand>
</feature>
<sequence>MTDVSRLPGAIRHQWDWQLDAACRGVDSSLFFHPSDERGDARQEREEQSKRVCRSCPVRTACLLHSLRAREKFGVWGGLGEQERRALLASRQRRGRRWRSAARNRTAGRGRTAA</sequence>
<keyword evidence="4 12" id="KW-0963">Cytoplasm</keyword>
<feature type="compositionally biased region" description="Basic residues" evidence="13">
    <location>
        <begin position="91"/>
        <end position="108"/>
    </location>
</feature>
<organism evidence="15 16">
    <name type="scientific">Streptomyces formicae</name>
    <dbReference type="NCBI Taxonomy" id="1616117"/>
    <lineage>
        <taxon>Bacteria</taxon>
        <taxon>Bacillati</taxon>
        <taxon>Actinomycetota</taxon>
        <taxon>Actinomycetes</taxon>
        <taxon>Kitasatosporales</taxon>
        <taxon>Streptomycetaceae</taxon>
        <taxon>Streptomyces</taxon>
    </lineage>
</organism>
<evidence type="ECO:0000313" key="15">
    <source>
        <dbReference type="EMBL" id="UNM13446.1"/>
    </source>
</evidence>
<comment type="PTM">
    <text evidence="12">The Fe-S cluster can be nitrosylated by nitric oxide (NO).</text>
</comment>
<evidence type="ECO:0000256" key="3">
    <source>
        <dbReference type="ARBA" id="ARBA00022485"/>
    </source>
</evidence>
<comment type="PTM">
    <text evidence="12">Upon Fe-S cluster removal intramolecular disulfide bonds are formed.</text>
</comment>
<name>A0ABY3WSF3_9ACTN</name>
<keyword evidence="5 12" id="KW-0479">Metal-binding</keyword>
<evidence type="ECO:0000256" key="1">
    <source>
        <dbReference type="ARBA" id="ARBA00004496"/>
    </source>
</evidence>
<dbReference type="PANTHER" id="PTHR38839">
    <property type="entry name" value="TRANSCRIPTIONAL REGULATOR WHID-RELATED"/>
    <property type="match status" value="1"/>
</dbReference>
<comment type="similarity">
    <text evidence="2 12">Belongs to the WhiB family.</text>
</comment>
<dbReference type="InterPro" id="IPR003482">
    <property type="entry name" value="Whib"/>
</dbReference>
<evidence type="ECO:0000256" key="6">
    <source>
        <dbReference type="ARBA" id="ARBA00023004"/>
    </source>
</evidence>
<keyword evidence="3 12" id="KW-0004">4Fe-4S</keyword>
<gene>
    <name evidence="12" type="primary">whiB</name>
    <name evidence="15" type="ORF">J4032_19900</name>
</gene>
<evidence type="ECO:0000256" key="9">
    <source>
        <dbReference type="ARBA" id="ARBA00023125"/>
    </source>
</evidence>
<feature type="domain" description="4Fe-4S Wbl-type" evidence="14">
    <location>
        <begin position="22"/>
        <end position="86"/>
    </location>
</feature>
<keyword evidence="6 12" id="KW-0408">Iron</keyword>
<feature type="binding site" evidence="12">
    <location>
        <position position="56"/>
    </location>
    <ligand>
        <name>[4Fe-4S] cluster</name>
        <dbReference type="ChEBI" id="CHEBI:49883"/>
    </ligand>
</feature>
<proteinExistence type="inferred from homology"/>
<comment type="subcellular location">
    <subcellularLocation>
        <location evidence="1 12">Cytoplasm</location>
    </subcellularLocation>
</comment>
<comment type="function">
    <text evidence="12">Acts as a transcriptional regulator. Probably redox-responsive. The apo- but not holo-form probably binds DNA.</text>
</comment>
<keyword evidence="10 12" id="KW-1015">Disulfide bond</keyword>
<comment type="cofactor">
    <cofactor evidence="12">
        <name>[4Fe-4S] cluster</name>
        <dbReference type="ChEBI" id="CHEBI:49883"/>
    </cofactor>
    <text evidence="12">Binds 1 [4Fe-4S] cluster per subunit. Following nitrosylation of the [4Fe-4S] cluster binds 1 [4Fe-8(NO)] cluster per subunit.</text>
</comment>
<dbReference type="EMBL" id="CP071872">
    <property type="protein sequence ID" value="UNM13446.1"/>
    <property type="molecule type" value="Genomic_DNA"/>
</dbReference>
<dbReference type="Pfam" id="PF02467">
    <property type="entry name" value="Whib"/>
    <property type="match status" value="1"/>
</dbReference>
<dbReference type="InterPro" id="IPR034768">
    <property type="entry name" value="4FE4S_WBL"/>
</dbReference>
<feature type="binding site" evidence="12">
    <location>
        <position position="23"/>
    </location>
    <ligand>
        <name>[4Fe-4S] cluster</name>
        <dbReference type="ChEBI" id="CHEBI:49883"/>
    </ligand>
</feature>
<evidence type="ECO:0000256" key="11">
    <source>
        <dbReference type="ARBA" id="ARBA00023163"/>
    </source>
</evidence>
<feature type="region of interest" description="Disordered" evidence="13">
    <location>
        <begin position="90"/>
        <end position="114"/>
    </location>
</feature>
<evidence type="ECO:0000256" key="7">
    <source>
        <dbReference type="ARBA" id="ARBA00023014"/>
    </source>
</evidence>
<feature type="binding site" evidence="12">
    <location>
        <position position="62"/>
    </location>
    <ligand>
        <name>[4Fe-4S] cluster</name>
        <dbReference type="ChEBI" id="CHEBI:49883"/>
    </ligand>
</feature>
<dbReference type="HAMAP" id="MF_01479">
    <property type="entry name" value="WhiB"/>
    <property type="match status" value="1"/>
</dbReference>
<dbReference type="RefSeq" id="WP_242332349.1">
    <property type="nucleotide sequence ID" value="NZ_CP071872.1"/>
</dbReference>
<keyword evidence="9 12" id="KW-0238">DNA-binding</keyword>
<evidence type="ECO:0000256" key="10">
    <source>
        <dbReference type="ARBA" id="ARBA00023157"/>
    </source>
</evidence>
<protein>
    <recommendedName>
        <fullName evidence="12">Transcriptional regulator WhiB</fullName>
    </recommendedName>
</protein>
<keyword evidence="16" id="KW-1185">Reference proteome</keyword>
<evidence type="ECO:0000256" key="12">
    <source>
        <dbReference type="HAMAP-Rule" id="MF_01479"/>
    </source>
</evidence>
<keyword evidence="7 12" id="KW-0411">Iron-sulfur</keyword>
<dbReference type="PROSITE" id="PS51674">
    <property type="entry name" value="4FE4S_WBL"/>
    <property type="match status" value="1"/>
</dbReference>
<evidence type="ECO:0000259" key="14">
    <source>
        <dbReference type="PROSITE" id="PS51674"/>
    </source>
</evidence>
<evidence type="ECO:0000256" key="13">
    <source>
        <dbReference type="SAM" id="MobiDB-lite"/>
    </source>
</evidence>
<evidence type="ECO:0000256" key="5">
    <source>
        <dbReference type="ARBA" id="ARBA00022723"/>
    </source>
</evidence>
<keyword evidence="8 12" id="KW-0805">Transcription regulation</keyword>
<accession>A0ABY3WSF3</accession>
<evidence type="ECO:0000256" key="8">
    <source>
        <dbReference type="ARBA" id="ARBA00023015"/>
    </source>
</evidence>
<reference evidence="15 16" key="1">
    <citation type="submission" date="2021-03" db="EMBL/GenBank/DDBJ databases">
        <title>Complete genome of Streptomyces formicae strain 1H-GS9 (DSM 100524).</title>
        <authorList>
            <person name="Atanasov K.E."/>
            <person name="Altabella T."/>
            <person name="Ferrer A."/>
        </authorList>
    </citation>
    <scope>NUCLEOTIDE SEQUENCE [LARGE SCALE GENOMIC DNA]</scope>
    <source>
        <strain evidence="15 16">1H-GS9</strain>
    </source>
</reference>
<dbReference type="Proteomes" id="UP000828924">
    <property type="component" value="Chromosome"/>
</dbReference>